<dbReference type="PANTHER" id="PTHR37833">
    <property type="entry name" value="LIPOPROTEIN-RELATED"/>
    <property type="match status" value="1"/>
</dbReference>
<dbReference type="RefSeq" id="WP_185693728.1">
    <property type="nucleotide sequence ID" value="NZ_JACHVA010000118.1"/>
</dbReference>
<evidence type="ECO:0000313" key="2">
    <source>
        <dbReference type="EMBL" id="MBC2603086.1"/>
    </source>
</evidence>
<keyword evidence="1" id="KW-0732">Signal</keyword>
<gene>
    <name evidence="2" type="ORF">H5P30_14985</name>
</gene>
<dbReference type="Proteomes" id="UP000525652">
    <property type="component" value="Unassembled WGS sequence"/>
</dbReference>
<comment type="caution">
    <text evidence="2">The sequence shown here is derived from an EMBL/GenBank/DDBJ whole genome shotgun (WGS) entry which is preliminary data.</text>
</comment>
<organism evidence="2 3">
    <name type="scientific">Puniceicoccus vermicola</name>
    <dbReference type="NCBI Taxonomy" id="388746"/>
    <lineage>
        <taxon>Bacteria</taxon>
        <taxon>Pseudomonadati</taxon>
        <taxon>Verrucomicrobiota</taxon>
        <taxon>Opitutia</taxon>
        <taxon>Puniceicoccales</taxon>
        <taxon>Puniceicoccaceae</taxon>
        <taxon>Puniceicoccus</taxon>
    </lineage>
</organism>
<dbReference type="Pfam" id="PF07610">
    <property type="entry name" value="DUF1573"/>
    <property type="match status" value="1"/>
</dbReference>
<dbReference type="Gene3D" id="2.60.40.10">
    <property type="entry name" value="Immunoglobulins"/>
    <property type="match status" value="1"/>
</dbReference>
<feature type="chain" id="PRO_5030793209" evidence="1">
    <location>
        <begin position="22"/>
        <end position="223"/>
    </location>
</feature>
<name>A0A7X1AZY7_9BACT</name>
<keyword evidence="3" id="KW-1185">Reference proteome</keyword>
<protein>
    <submittedName>
        <fullName evidence="2">DUF1573 domain-containing protein</fullName>
    </submittedName>
</protein>
<dbReference type="EMBL" id="JACHVA010000118">
    <property type="protein sequence ID" value="MBC2603086.1"/>
    <property type="molecule type" value="Genomic_DNA"/>
</dbReference>
<evidence type="ECO:0000313" key="3">
    <source>
        <dbReference type="Proteomes" id="UP000525652"/>
    </source>
</evidence>
<evidence type="ECO:0000256" key="1">
    <source>
        <dbReference type="SAM" id="SignalP"/>
    </source>
</evidence>
<reference evidence="2 3" key="1">
    <citation type="submission" date="2020-07" db="EMBL/GenBank/DDBJ databases">
        <authorList>
            <person name="Feng X."/>
        </authorList>
    </citation>
    <scope>NUCLEOTIDE SEQUENCE [LARGE SCALE GENOMIC DNA]</scope>
    <source>
        <strain evidence="2 3">JCM14086</strain>
    </source>
</reference>
<accession>A0A7X1AZY7</accession>
<dbReference type="InterPro" id="IPR013783">
    <property type="entry name" value="Ig-like_fold"/>
</dbReference>
<dbReference type="AlphaFoldDB" id="A0A7X1AZY7"/>
<proteinExistence type="predicted"/>
<sequence>MLRKLTFLSLLSFRLVCSVHADGELEWESKSLVLECPVGAEKLTAEFRFQNLGSEAVEIVAVTSSCGCTVPELTKKIYEPEEEGTLSAIFTIGDRTGPQRKVLQVRTRVVGEETESRTSLSFRTDVPQAGSVQPRMILWRVGEDFEAKPVRIESQPGFSWRIAEPDKELPFEVSRSEEDEVGVDVLLLQPKANARRMKSSITVEFLDEEENVVGESKVFLIVR</sequence>
<feature type="signal peptide" evidence="1">
    <location>
        <begin position="1"/>
        <end position="21"/>
    </location>
</feature>
<dbReference type="InterPro" id="IPR011467">
    <property type="entry name" value="DUF1573"/>
</dbReference>
<dbReference type="PANTHER" id="PTHR37833:SF1">
    <property type="entry name" value="SIGNAL PEPTIDE PROTEIN"/>
    <property type="match status" value="1"/>
</dbReference>